<dbReference type="Gene3D" id="3.30.530.20">
    <property type="match status" value="1"/>
</dbReference>
<protein>
    <submittedName>
        <fullName evidence="3">Uncharacterized conserved protein YndB, AHSA1/START domain</fullName>
    </submittedName>
</protein>
<accession>A0A1N7P7H7</accession>
<dbReference type="AlphaFoldDB" id="A0A1N7P7H7"/>
<name>A0A1N7P7H7_9BACL</name>
<dbReference type="Pfam" id="PF08327">
    <property type="entry name" value="AHSA1"/>
    <property type="match status" value="1"/>
</dbReference>
<reference evidence="4" key="1">
    <citation type="submission" date="2017-01" db="EMBL/GenBank/DDBJ databases">
        <authorList>
            <person name="Varghese N."/>
            <person name="Submissions S."/>
        </authorList>
    </citation>
    <scope>NUCLEOTIDE SEQUENCE [LARGE SCALE GENOMIC DNA]</scope>
    <source>
        <strain evidence="4">DSM 45196</strain>
    </source>
</reference>
<proteinExistence type="inferred from homology"/>
<evidence type="ECO:0000259" key="2">
    <source>
        <dbReference type="Pfam" id="PF08327"/>
    </source>
</evidence>
<gene>
    <name evidence="3" type="ORF">SAMN05421790_111118</name>
</gene>
<organism evidence="3 4">
    <name type="scientific">Kroppenstedtia eburnea</name>
    <dbReference type="NCBI Taxonomy" id="714067"/>
    <lineage>
        <taxon>Bacteria</taxon>
        <taxon>Bacillati</taxon>
        <taxon>Bacillota</taxon>
        <taxon>Bacilli</taxon>
        <taxon>Bacillales</taxon>
        <taxon>Thermoactinomycetaceae</taxon>
        <taxon>Kroppenstedtia</taxon>
    </lineage>
</organism>
<evidence type="ECO:0000313" key="4">
    <source>
        <dbReference type="Proteomes" id="UP000186795"/>
    </source>
</evidence>
<dbReference type="RefSeq" id="WP_076526014.1">
    <property type="nucleotide sequence ID" value="NZ_CP048103.1"/>
</dbReference>
<dbReference type="InterPro" id="IPR013538">
    <property type="entry name" value="ASHA1/2-like_C"/>
</dbReference>
<comment type="similarity">
    <text evidence="1">Belongs to the AHA1 family.</text>
</comment>
<keyword evidence="4" id="KW-1185">Reference proteome</keyword>
<evidence type="ECO:0000256" key="1">
    <source>
        <dbReference type="ARBA" id="ARBA00006817"/>
    </source>
</evidence>
<dbReference type="OrthoDB" id="9786557at2"/>
<dbReference type="Proteomes" id="UP000186795">
    <property type="component" value="Unassembled WGS sequence"/>
</dbReference>
<sequence>MTNASSKKRTDSSSRVITASPRTIYQAFMDPEALVSWLPPEGMKGRIDVFEPREGGAYQMSLIYVNPDRSMQGKTTEDTDVVRGTFLKLVANKQIVQQIKFESEDPSFAGTMTMTWTLDAIPEGTKVSIVCENVPEGITKEDHDRGLRSTLENLATFTE</sequence>
<dbReference type="InterPro" id="IPR023393">
    <property type="entry name" value="START-like_dom_sf"/>
</dbReference>
<dbReference type="SUPFAM" id="SSF55961">
    <property type="entry name" value="Bet v1-like"/>
    <property type="match status" value="1"/>
</dbReference>
<feature type="domain" description="Activator of Hsp90 ATPase homologue 1/2-like C-terminal" evidence="2">
    <location>
        <begin position="19"/>
        <end position="156"/>
    </location>
</feature>
<dbReference type="EMBL" id="FTOD01000011">
    <property type="protein sequence ID" value="SIT06500.1"/>
    <property type="molecule type" value="Genomic_DNA"/>
</dbReference>
<evidence type="ECO:0000313" key="3">
    <source>
        <dbReference type="EMBL" id="SIT06500.1"/>
    </source>
</evidence>
<dbReference type="CDD" id="cd08895">
    <property type="entry name" value="SRPBCC_CalC_Aha1-like_2"/>
    <property type="match status" value="1"/>
</dbReference>